<feature type="binding site" evidence="6">
    <location>
        <begin position="210"/>
        <end position="214"/>
    </location>
    <ligand>
        <name>ATP</name>
        <dbReference type="ChEBI" id="CHEBI:30616"/>
    </ligand>
</feature>
<evidence type="ECO:0000256" key="5">
    <source>
        <dbReference type="ARBA" id="ARBA00022840"/>
    </source>
</evidence>
<sequence length="401" mass="43872">MAQMAKILAINSGSSTLKWKLFQMPEEQVIASGMVDRLGLSDSVFTVKYGDSQKFSQTGDIKTPEIAVDLLLKKLIELKIIEDYAEIQGVGHRIVAGGEIFDRSVLVDEKALANIESLAEYAPLHNPAEADGIRAFSKLLPNVPEVAVFDTSFHTTMPPMNYLYSIKREYYDKFGARKYGAHGTSNRYVSGRAAEMLGKDLSDLNLVVMHLGSGVSVTAIKNGKSYDTSMGFTPLAGVTMSTRSGDIDASLVAFLMQKLNITDPEAMVQILNEESGLLALSELSPDMRDLENSRDTQPDSQLAIDIFANRIIKYVAGYIAELGGVDALIFTAGIGEGDKVMRKRIVDGLSVFGAKIDDDRNDVMGQEQRISSDDSKVDVLLIPTNEELMIARDVMTLSNQH</sequence>
<dbReference type="EC" id="2.7.2.1" evidence="6"/>
<comment type="pathway">
    <text evidence="6">Metabolic intermediate biosynthesis; acetyl-CoA biosynthesis; acetyl-CoA from acetate: step 1/2.</text>
</comment>
<dbReference type="GO" id="GO:0006085">
    <property type="term" value="P:acetyl-CoA biosynthetic process"/>
    <property type="evidence" value="ECO:0007669"/>
    <property type="project" value="UniProtKB-UniRule"/>
</dbReference>
<dbReference type="PANTHER" id="PTHR21060">
    <property type="entry name" value="ACETATE KINASE"/>
    <property type="match status" value="1"/>
</dbReference>
<proteinExistence type="inferred from homology"/>
<comment type="cofactor">
    <cofactor evidence="6">
        <name>Mg(2+)</name>
        <dbReference type="ChEBI" id="CHEBI:18420"/>
    </cofactor>
    <cofactor evidence="6">
        <name>Mn(2+)</name>
        <dbReference type="ChEBI" id="CHEBI:29035"/>
    </cofactor>
    <text evidence="6">Mg(2+). Can also accept Mn(2+).</text>
</comment>
<dbReference type="PANTHER" id="PTHR21060:SF15">
    <property type="entry name" value="ACETATE KINASE-RELATED"/>
    <property type="match status" value="1"/>
</dbReference>
<feature type="binding site" evidence="6">
    <location>
        <position position="11"/>
    </location>
    <ligand>
        <name>Mg(2+)</name>
        <dbReference type="ChEBI" id="CHEBI:18420"/>
    </ligand>
</feature>
<dbReference type="CDD" id="cd24010">
    <property type="entry name" value="ASKHA_NBD_AcK_PK"/>
    <property type="match status" value="1"/>
</dbReference>
<dbReference type="EMBL" id="AYZQ01000001">
    <property type="protein sequence ID" value="KRM73051.1"/>
    <property type="molecule type" value="Genomic_DNA"/>
</dbReference>
<name>A0A0R2B958_9LACO</name>
<evidence type="ECO:0000313" key="9">
    <source>
        <dbReference type="Proteomes" id="UP000051672"/>
    </source>
</evidence>
<dbReference type="PATRIC" id="fig|1423727.3.peg.779"/>
<comment type="subunit">
    <text evidence="6">Homodimer.</text>
</comment>
<comment type="subcellular location">
    <subcellularLocation>
        <location evidence="6">Cytoplasm</location>
    </subcellularLocation>
</comment>
<dbReference type="GO" id="GO:0008776">
    <property type="term" value="F:acetate kinase activity"/>
    <property type="evidence" value="ECO:0007669"/>
    <property type="project" value="UniProtKB-UniRule"/>
</dbReference>
<dbReference type="GO" id="GO:0006083">
    <property type="term" value="P:acetate metabolic process"/>
    <property type="evidence" value="ECO:0007669"/>
    <property type="project" value="TreeGrafter"/>
</dbReference>
<gene>
    <name evidence="6" type="primary">ackA</name>
    <name evidence="8" type="ORF">FC34_GL000772</name>
</gene>
<dbReference type="AlphaFoldDB" id="A0A0R2B958"/>
<dbReference type="InterPro" id="IPR023865">
    <property type="entry name" value="Aliphatic_acid_kinase_CS"/>
</dbReference>
<feature type="binding site" evidence="6">
    <location>
        <position position="386"/>
    </location>
    <ligand>
        <name>Mg(2+)</name>
        <dbReference type="ChEBI" id="CHEBI:18420"/>
    </ligand>
</feature>
<feature type="binding site" evidence="6">
    <location>
        <position position="93"/>
    </location>
    <ligand>
        <name>substrate</name>
    </ligand>
</feature>
<keyword evidence="6" id="KW-0479">Metal-binding</keyword>
<dbReference type="UniPathway" id="UPA00340">
    <property type="reaction ID" value="UER00458"/>
</dbReference>
<comment type="caution">
    <text evidence="8">The sequence shown here is derived from an EMBL/GenBank/DDBJ whole genome shotgun (WGS) entry which is preliminary data.</text>
</comment>
<dbReference type="PIRSF" id="PIRSF000722">
    <property type="entry name" value="Acetate_prop_kin"/>
    <property type="match status" value="1"/>
</dbReference>
<comment type="function">
    <text evidence="6">Catalyzes the formation of acetyl phosphate from acetate and ATP. Can also catalyze the reverse reaction.</text>
</comment>
<dbReference type="InterPro" id="IPR004372">
    <property type="entry name" value="Ac/propionate_kinase"/>
</dbReference>
<dbReference type="Proteomes" id="UP000051672">
    <property type="component" value="Unassembled WGS sequence"/>
</dbReference>
<comment type="catalytic activity">
    <reaction evidence="6">
        <text>acetate + ATP = acetyl phosphate + ADP</text>
        <dbReference type="Rhea" id="RHEA:11352"/>
        <dbReference type="ChEBI" id="CHEBI:22191"/>
        <dbReference type="ChEBI" id="CHEBI:30089"/>
        <dbReference type="ChEBI" id="CHEBI:30616"/>
        <dbReference type="ChEBI" id="CHEBI:456216"/>
        <dbReference type="EC" id="2.7.2.1"/>
    </reaction>
</comment>
<dbReference type="NCBIfam" id="TIGR00016">
    <property type="entry name" value="ackA"/>
    <property type="match status" value="1"/>
</dbReference>
<keyword evidence="5 6" id="KW-0067">ATP-binding</keyword>
<keyword evidence="9" id="KW-1185">Reference proteome</keyword>
<dbReference type="PROSITE" id="PS01075">
    <property type="entry name" value="ACETATE_KINASE_1"/>
    <property type="match status" value="1"/>
</dbReference>
<evidence type="ECO:0000313" key="8">
    <source>
        <dbReference type="EMBL" id="KRM73051.1"/>
    </source>
</evidence>
<keyword evidence="6" id="KW-0460">Magnesium</keyword>
<dbReference type="Pfam" id="PF00871">
    <property type="entry name" value="Acetate_kinase"/>
    <property type="match status" value="1"/>
</dbReference>
<accession>A0A0R2B958</accession>
<dbReference type="InterPro" id="IPR043129">
    <property type="entry name" value="ATPase_NBD"/>
</dbReference>
<keyword evidence="4 6" id="KW-0418">Kinase</keyword>
<comment type="caution">
    <text evidence="6">Lacks conserved residue(s) required for the propagation of feature annotation.</text>
</comment>
<keyword evidence="6" id="KW-0963">Cytoplasm</keyword>
<keyword evidence="2 6" id="KW-0808">Transferase</keyword>
<feature type="binding site" evidence="6">
    <location>
        <position position="18"/>
    </location>
    <ligand>
        <name>ATP</name>
        <dbReference type="ChEBI" id="CHEBI:30616"/>
    </ligand>
</feature>
<feature type="binding site" evidence="6">
    <location>
        <begin position="286"/>
        <end position="288"/>
    </location>
    <ligand>
        <name>ATP</name>
        <dbReference type="ChEBI" id="CHEBI:30616"/>
    </ligand>
</feature>
<feature type="site" description="Transition state stabilizer" evidence="6">
    <location>
        <position position="243"/>
    </location>
</feature>
<evidence type="ECO:0000256" key="4">
    <source>
        <dbReference type="ARBA" id="ARBA00022777"/>
    </source>
</evidence>
<dbReference type="GO" id="GO:0000287">
    <property type="term" value="F:magnesium ion binding"/>
    <property type="evidence" value="ECO:0007669"/>
    <property type="project" value="UniProtKB-UniRule"/>
</dbReference>
<evidence type="ECO:0000256" key="1">
    <source>
        <dbReference type="ARBA" id="ARBA00008748"/>
    </source>
</evidence>
<dbReference type="PRINTS" id="PR00471">
    <property type="entry name" value="ACETATEKNASE"/>
</dbReference>
<evidence type="ECO:0000256" key="3">
    <source>
        <dbReference type="ARBA" id="ARBA00022741"/>
    </source>
</evidence>
<dbReference type="PROSITE" id="PS01076">
    <property type="entry name" value="ACETATE_KINASE_2"/>
    <property type="match status" value="1"/>
</dbReference>
<protein>
    <recommendedName>
        <fullName evidence="6">Acetate kinase</fullName>
        <ecNumber evidence="6">2.7.2.1</ecNumber>
    </recommendedName>
    <alternativeName>
        <fullName evidence="6">Acetokinase</fullName>
    </alternativeName>
</protein>
<dbReference type="Gene3D" id="3.30.420.40">
    <property type="match status" value="2"/>
</dbReference>
<comment type="similarity">
    <text evidence="1 6 7">Belongs to the acetokinase family.</text>
</comment>
<feature type="active site" description="Proton donor/acceptor" evidence="6">
    <location>
        <position position="150"/>
    </location>
</feature>
<dbReference type="SUPFAM" id="SSF53067">
    <property type="entry name" value="Actin-like ATPase domain"/>
    <property type="match status" value="2"/>
</dbReference>
<dbReference type="GO" id="GO:0005737">
    <property type="term" value="C:cytoplasm"/>
    <property type="evidence" value="ECO:0007669"/>
    <property type="project" value="UniProtKB-SubCell"/>
</dbReference>
<evidence type="ECO:0000256" key="7">
    <source>
        <dbReference type="RuleBase" id="RU003835"/>
    </source>
</evidence>
<evidence type="ECO:0000256" key="2">
    <source>
        <dbReference type="ARBA" id="ARBA00022679"/>
    </source>
</evidence>
<evidence type="ECO:0000256" key="6">
    <source>
        <dbReference type="HAMAP-Rule" id="MF_00020"/>
    </source>
</evidence>
<organism evidence="8 9">
    <name type="scientific">Lacticaseibacillus brantae DSM 23927</name>
    <dbReference type="NCBI Taxonomy" id="1423727"/>
    <lineage>
        <taxon>Bacteria</taxon>
        <taxon>Bacillati</taxon>
        <taxon>Bacillota</taxon>
        <taxon>Bacilli</taxon>
        <taxon>Lactobacillales</taxon>
        <taxon>Lactobacillaceae</taxon>
        <taxon>Lacticaseibacillus</taxon>
    </lineage>
</organism>
<feature type="site" description="Transition state stabilizer" evidence="6">
    <location>
        <position position="182"/>
    </location>
</feature>
<dbReference type="STRING" id="1423727.FC34_GL000772"/>
<dbReference type="InterPro" id="IPR000890">
    <property type="entry name" value="Aliphatic_acid_kin_short-chain"/>
</dbReference>
<dbReference type="GO" id="GO:0005524">
    <property type="term" value="F:ATP binding"/>
    <property type="evidence" value="ECO:0007669"/>
    <property type="project" value="UniProtKB-KW"/>
</dbReference>
<reference evidence="8 9" key="1">
    <citation type="journal article" date="2015" name="Genome Announc.">
        <title>Expanding the biotechnology potential of lactobacilli through comparative genomics of 213 strains and associated genera.</title>
        <authorList>
            <person name="Sun Z."/>
            <person name="Harris H.M."/>
            <person name="McCann A."/>
            <person name="Guo C."/>
            <person name="Argimon S."/>
            <person name="Zhang W."/>
            <person name="Yang X."/>
            <person name="Jeffery I.B."/>
            <person name="Cooney J.C."/>
            <person name="Kagawa T.F."/>
            <person name="Liu W."/>
            <person name="Song Y."/>
            <person name="Salvetti E."/>
            <person name="Wrobel A."/>
            <person name="Rasinkangas P."/>
            <person name="Parkhill J."/>
            <person name="Rea M.C."/>
            <person name="O'Sullivan O."/>
            <person name="Ritari J."/>
            <person name="Douillard F.P."/>
            <person name="Paul Ross R."/>
            <person name="Yang R."/>
            <person name="Briner A.E."/>
            <person name="Felis G.E."/>
            <person name="de Vos W.M."/>
            <person name="Barrangou R."/>
            <person name="Klaenhammer T.R."/>
            <person name="Caufield P.W."/>
            <person name="Cui Y."/>
            <person name="Zhang H."/>
            <person name="O'Toole P.W."/>
        </authorList>
    </citation>
    <scope>NUCLEOTIDE SEQUENCE [LARGE SCALE GENOMIC DNA]</scope>
    <source>
        <strain evidence="8 9">DSM 23927</strain>
    </source>
</reference>
<keyword evidence="3 6" id="KW-0547">Nucleotide-binding</keyword>
<dbReference type="HAMAP" id="MF_00020">
    <property type="entry name" value="Acetate_kinase"/>
    <property type="match status" value="1"/>
</dbReference>